<reference evidence="2 3" key="1">
    <citation type="journal article" date="2023" name="Insect Mol. Biol.">
        <title>Genome sequencing provides insights into the evolution of gene families encoding plant cell wall-degrading enzymes in longhorned beetles.</title>
        <authorList>
            <person name="Shin N.R."/>
            <person name="Okamura Y."/>
            <person name="Kirsch R."/>
            <person name="Pauchet Y."/>
        </authorList>
    </citation>
    <scope>NUCLEOTIDE SEQUENCE [LARGE SCALE GENOMIC DNA]</scope>
    <source>
        <strain evidence="2">EAD_L_NR</strain>
    </source>
</reference>
<protein>
    <submittedName>
        <fullName evidence="2">Uncharacterized protein</fullName>
    </submittedName>
</protein>
<accession>A0AAV8W6J8</accession>
<sequence>MKRFKHIFHKKCSVIAMVHLDALPGSPLFAGSVENIVSNACKETETYLNNGIDGILVENMHDVPYVQSQHLGPEVTATMCRVCAELRKIIPREKPFGIQVLAGGNREALSVAKACSMNFIRAEGFVFSHIADEGFTDANAGIILRYRRNIQADDVLVFTDIKKKHSSHSITSDWKLPRQLIFFLSDGVILTGATTGDPANATELKLLKDSVQLPVLIGSGVTLANLKDYIHADALIVGSYFKKEGKWNQQLDEKRISDFMKKIDRYDLK</sequence>
<evidence type="ECO:0000256" key="1">
    <source>
        <dbReference type="ARBA" id="ARBA00006007"/>
    </source>
</evidence>
<dbReference type="SUPFAM" id="SSF51366">
    <property type="entry name" value="Ribulose-phoshate binding barrel"/>
    <property type="match status" value="1"/>
</dbReference>
<dbReference type="PIRSF" id="PIRSF005956">
    <property type="entry name" value="BtpA"/>
    <property type="match status" value="1"/>
</dbReference>
<dbReference type="AlphaFoldDB" id="A0AAV8W6J8"/>
<dbReference type="Pfam" id="PF03437">
    <property type="entry name" value="BtpA"/>
    <property type="match status" value="1"/>
</dbReference>
<proteinExistence type="inferred from homology"/>
<comment type="caution">
    <text evidence="2">The sequence shown here is derived from an EMBL/GenBank/DDBJ whole genome shotgun (WGS) entry which is preliminary data.</text>
</comment>
<comment type="similarity">
    <text evidence="1">Belongs to the BtpA family.</text>
</comment>
<keyword evidence="3" id="KW-1185">Reference proteome</keyword>
<organism evidence="2 3">
    <name type="scientific">Exocentrus adspersus</name>
    <dbReference type="NCBI Taxonomy" id="1586481"/>
    <lineage>
        <taxon>Eukaryota</taxon>
        <taxon>Metazoa</taxon>
        <taxon>Ecdysozoa</taxon>
        <taxon>Arthropoda</taxon>
        <taxon>Hexapoda</taxon>
        <taxon>Insecta</taxon>
        <taxon>Pterygota</taxon>
        <taxon>Neoptera</taxon>
        <taxon>Endopterygota</taxon>
        <taxon>Coleoptera</taxon>
        <taxon>Polyphaga</taxon>
        <taxon>Cucujiformia</taxon>
        <taxon>Chrysomeloidea</taxon>
        <taxon>Cerambycidae</taxon>
        <taxon>Lamiinae</taxon>
        <taxon>Acanthocinini</taxon>
        <taxon>Exocentrus</taxon>
    </lineage>
</organism>
<evidence type="ECO:0000313" key="3">
    <source>
        <dbReference type="Proteomes" id="UP001159042"/>
    </source>
</evidence>
<dbReference type="EMBL" id="JANEYG010000007">
    <property type="protein sequence ID" value="KAJ8922104.1"/>
    <property type="molecule type" value="Genomic_DNA"/>
</dbReference>
<dbReference type="PANTHER" id="PTHR21381:SF3">
    <property type="entry name" value="SGC REGION PROTEIN SGCQ-RELATED"/>
    <property type="match status" value="1"/>
</dbReference>
<evidence type="ECO:0000313" key="2">
    <source>
        <dbReference type="EMBL" id="KAJ8922104.1"/>
    </source>
</evidence>
<name>A0AAV8W6J8_9CUCU</name>
<dbReference type="PANTHER" id="PTHR21381">
    <property type="entry name" value="ZGC:162297"/>
    <property type="match status" value="1"/>
</dbReference>
<dbReference type="InterPro" id="IPR005137">
    <property type="entry name" value="BtpA"/>
</dbReference>
<dbReference type="InterPro" id="IPR011060">
    <property type="entry name" value="RibuloseP-bd_barrel"/>
</dbReference>
<gene>
    <name evidence="2" type="ORF">NQ315_004036</name>
</gene>
<dbReference type="NCBIfam" id="TIGR00259">
    <property type="entry name" value="thylakoid_BtpA"/>
    <property type="match status" value="1"/>
</dbReference>
<dbReference type="Proteomes" id="UP001159042">
    <property type="component" value="Unassembled WGS sequence"/>
</dbReference>